<reference evidence="3" key="2">
    <citation type="submission" date="2020-10" db="UniProtKB">
        <authorList>
            <consortium name="WormBaseParasite"/>
        </authorList>
    </citation>
    <scope>IDENTIFICATION</scope>
</reference>
<evidence type="ECO:0000256" key="1">
    <source>
        <dbReference type="SAM" id="Phobius"/>
    </source>
</evidence>
<keyword evidence="1" id="KW-1133">Transmembrane helix</keyword>
<dbReference type="AlphaFoldDB" id="A0A7E4UYH0"/>
<evidence type="ECO:0000313" key="2">
    <source>
        <dbReference type="Proteomes" id="UP000492821"/>
    </source>
</evidence>
<accession>A0A7E4UYH0</accession>
<keyword evidence="1" id="KW-0472">Membrane</keyword>
<organism evidence="2 3">
    <name type="scientific">Panagrellus redivivus</name>
    <name type="common">Microworm</name>
    <dbReference type="NCBI Taxonomy" id="6233"/>
    <lineage>
        <taxon>Eukaryota</taxon>
        <taxon>Metazoa</taxon>
        <taxon>Ecdysozoa</taxon>
        <taxon>Nematoda</taxon>
        <taxon>Chromadorea</taxon>
        <taxon>Rhabditida</taxon>
        <taxon>Tylenchina</taxon>
        <taxon>Panagrolaimomorpha</taxon>
        <taxon>Panagrolaimoidea</taxon>
        <taxon>Panagrolaimidae</taxon>
        <taxon>Panagrellus</taxon>
    </lineage>
</organism>
<name>A0A7E4UYH0_PANRE</name>
<dbReference type="WBParaSite" id="Pan_g14350.t1">
    <property type="protein sequence ID" value="Pan_g14350.t1"/>
    <property type="gene ID" value="Pan_g14350"/>
</dbReference>
<sequence length="123" mass="13560">MDVIGERDGENIAEKTYNKQNKPGGDGCRKARVSFARSTMVAKMDNNETGCASKAMHSPRGVCHRLVMTPKSQIPLPRAITRQTPVSESARIVTFVVKYFAIWGVNFIIGLVALPTKNHIPSF</sequence>
<evidence type="ECO:0000313" key="3">
    <source>
        <dbReference type="WBParaSite" id="Pan_g14350.t1"/>
    </source>
</evidence>
<proteinExistence type="predicted"/>
<protein>
    <submittedName>
        <fullName evidence="3">Uncharacterized protein</fullName>
    </submittedName>
</protein>
<keyword evidence="1" id="KW-0812">Transmembrane</keyword>
<feature type="transmembrane region" description="Helical" evidence="1">
    <location>
        <begin position="92"/>
        <end position="114"/>
    </location>
</feature>
<keyword evidence="2" id="KW-1185">Reference proteome</keyword>
<reference evidence="2" key="1">
    <citation type="journal article" date="2013" name="Genetics">
        <title>The draft genome and transcriptome of Panagrellus redivivus are shaped by the harsh demands of a free-living lifestyle.</title>
        <authorList>
            <person name="Srinivasan J."/>
            <person name="Dillman A.R."/>
            <person name="Macchietto M.G."/>
            <person name="Heikkinen L."/>
            <person name="Lakso M."/>
            <person name="Fracchia K.M."/>
            <person name="Antoshechkin I."/>
            <person name="Mortazavi A."/>
            <person name="Wong G."/>
            <person name="Sternberg P.W."/>
        </authorList>
    </citation>
    <scope>NUCLEOTIDE SEQUENCE [LARGE SCALE GENOMIC DNA]</scope>
    <source>
        <strain evidence="2">MT8872</strain>
    </source>
</reference>
<dbReference type="Proteomes" id="UP000492821">
    <property type="component" value="Unassembled WGS sequence"/>
</dbReference>